<dbReference type="Proteomes" id="UP001597233">
    <property type="component" value="Unassembled WGS sequence"/>
</dbReference>
<dbReference type="PROSITE" id="PS51257">
    <property type="entry name" value="PROKAR_LIPOPROTEIN"/>
    <property type="match status" value="1"/>
</dbReference>
<comment type="caution">
    <text evidence="2">The sequence shown here is derived from an EMBL/GenBank/DDBJ whole genome shotgun (WGS) entry which is preliminary data.</text>
</comment>
<evidence type="ECO:0000256" key="1">
    <source>
        <dbReference type="SAM" id="SignalP"/>
    </source>
</evidence>
<gene>
    <name evidence="2" type="ORF">ACFSC9_04300</name>
</gene>
<protein>
    <submittedName>
        <fullName evidence="2">Extracellular solute-binding protein</fullName>
    </submittedName>
</protein>
<feature type="signal peptide" evidence="1">
    <location>
        <begin position="1"/>
        <end position="22"/>
    </location>
</feature>
<dbReference type="EMBL" id="JBHUEH010000010">
    <property type="protein sequence ID" value="MFD1884737.1"/>
    <property type="molecule type" value="Genomic_DNA"/>
</dbReference>
<dbReference type="SUPFAM" id="SSF53850">
    <property type="entry name" value="Periplasmic binding protein-like II"/>
    <property type="match status" value="1"/>
</dbReference>
<reference evidence="3" key="1">
    <citation type="journal article" date="2019" name="Int. J. Syst. Evol. Microbiol.">
        <title>The Global Catalogue of Microorganisms (GCM) 10K type strain sequencing project: providing services to taxonomists for standard genome sequencing and annotation.</title>
        <authorList>
            <consortium name="The Broad Institute Genomics Platform"/>
            <consortium name="The Broad Institute Genome Sequencing Center for Infectious Disease"/>
            <person name="Wu L."/>
            <person name="Ma J."/>
        </authorList>
    </citation>
    <scope>NUCLEOTIDE SEQUENCE [LARGE SCALE GENOMIC DNA]</scope>
    <source>
        <strain evidence="3">CCUG 54950</strain>
    </source>
</reference>
<proteinExistence type="predicted"/>
<evidence type="ECO:0000313" key="3">
    <source>
        <dbReference type="Proteomes" id="UP001597233"/>
    </source>
</evidence>
<evidence type="ECO:0000313" key="2">
    <source>
        <dbReference type="EMBL" id="MFD1884737.1"/>
    </source>
</evidence>
<dbReference type="InterPro" id="IPR006059">
    <property type="entry name" value="SBP"/>
</dbReference>
<organism evidence="2 3">
    <name type="scientific">Paenibacillus wenxiniae</name>
    <dbReference type="NCBI Taxonomy" id="1636843"/>
    <lineage>
        <taxon>Bacteria</taxon>
        <taxon>Bacillati</taxon>
        <taxon>Bacillota</taxon>
        <taxon>Bacilli</taxon>
        <taxon>Bacillales</taxon>
        <taxon>Paenibacillaceae</taxon>
        <taxon>Paenibacillus</taxon>
    </lineage>
</organism>
<name>A0ABW4REP6_9BACL</name>
<keyword evidence="1" id="KW-0732">Signal</keyword>
<feature type="chain" id="PRO_5045379566" evidence="1">
    <location>
        <begin position="23"/>
        <end position="438"/>
    </location>
</feature>
<dbReference type="Pfam" id="PF01547">
    <property type="entry name" value="SBP_bac_1"/>
    <property type="match status" value="1"/>
</dbReference>
<accession>A0ABW4REP6</accession>
<dbReference type="PANTHER" id="PTHR43649:SF14">
    <property type="entry name" value="BLR3389 PROTEIN"/>
    <property type="match status" value="1"/>
</dbReference>
<dbReference type="RefSeq" id="WP_347324383.1">
    <property type="nucleotide sequence ID" value="NZ_JBCGUH010000003.1"/>
</dbReference>
<dbReference type="InterPro" id="IPR050490">
    <property type="entry name" value="Bact_solute-bd_prot1"/>
</dbReference>
<dbReference type="CDD" id="cd14749">
    <property type="entry name" value="PBP2_XBP1_like"/>
    <property type="match status" value="1"/>
</dbReference>
<keyword evidence="3" id="KW-1185">Reference proteome</keyword>
<dbReference type="Gene3D" id="3.40.190.10">
    <property type="entry name" value="Periplasmic binding protein-like II"/>
    <property type="match status" value="2"/>
</dbReference>
<sequence>MKKTGKVLALLLAGALTVGLTACGKSDSSSGASGGGSNGEKVTITFQNISPDPTTPAYKIIRQLVAEYQKEHPNVEIALDTLNTDQQKLKLKTQAASREIPDITMVNPAAQMKPYVDAGLLAPLDDVLDKDGLRDTYQKGLLDYYSKDNKVYALPDGNNIEVGFYNKALFAKAGIDAPPTTFDELLADVGKLKAAGITPIAIGEKDSWTGSFLFMNILLRTNGGPGFLQDVADGKKTFNDPAFIEAVEAFQKLVQAGAFPDGATAIDATASGNMFRTGQAAMFFIGTWETGSNDASTVGKDVGVFKFPTVNGKGNLDEYMLAPGSAYAVSANSEHLAETKDFLHFFTSNYPKASFDMKNAVGLGQKVDGDFKTAGYSPLAIEILDMFKNIKGGDLSFDNTMNPAVSQVHLSSIQNLFVQQVDPKQVAAEHQAAFESNK</sequence>
<dbReference type="PANTHER" id="PTHR43649">
    <property type="entry name" value="ARABINOSE-BINDING PROTEIN-RELATED"/>
    <property type="match status" value="1"/>
</dbReference>